<keyword evidence="2" id="KW-1185">Reference proteome</keyword>
<protein>
    <submittedName>
        <fullName evidence="1">Uncharacterized protein</fullName>
    </submittedName>
</protein>
<proteinExistence type="predicted"/>
<sequence length="212" mass="23793">MESRRRRRTKRHMAALSFTPRLHISRNEALTKLSQDTFRCKRGATTRINTPGLIGPCHSRCRTQRVEEKPPETLITLETPGPSAPGIYCPLPTIHHLSSAPGMARPDKTWCINSCRLYTFWKGHRNVSCESFVHAPLREIWRRELDTRPLGSRHLLPSPNYSASEFGTWNGEGPIRPGALIRVVASLFGKGTGICLAKALSTLHCARYGDAR</sequence>
<dbReference type="AlphaFoldDB" id="A0AAV4Y532"/>
<reference evidence="1 2" key="1">
    <citation type="submission" date="2021-06" db="EMBL/GenBank/DDBJ databases">
        <title>Caerostris extrusa draft genome.</title>
        <authorList>
            <person name="Kono N."/>
            <person name="Arakawa K."/>
        </authorList>
    </citation>
    <scope>NUCLEOTIDE SEQUENCE [LARGE SCALE GENOMIC DNA]</scope>
</reference>
<evidence type="ECO:0000313" key="2">
    <source>
        <dbReference type="Proteomes" id="UP001054945"/>
    </source>
</evidence>
<name>A0AAV4Y532_CAEEX</name>
<dbReference type="EMBL" id="BPLR01018621">
    <property type="protein sequence ID" value="GIZ01071.1"/>
    <property type="molecule type" value="Genomic_DNA"/>
</dbReference>
<organism evidence="1 2">
    <name type="scientific">Caerostris extrusa</name>
    <name type="common">Bark spider</name>
    <name type="synonym">Caerostris bankana</name>
    <dbReference type="NCBI Taxonomy" id="172846"/>
    <lineage>
        <taxon>Eukaryota</taxon>
        <taxon>Metazoa</taxon>
        <taxon>Ecdysozoa</taxon>
        <taxon>Arthropoda</taxon>
        <taxon>Chelicerata</taxon>
        <taxon>Arachnida</taxon>
        <taxon>Araneae</taxon>
        <taxon>Araneomorphae</taxon>
        <taxon>Entelegynae</taxon>
        <taxon>Araneoidea</taxon>
        <taxon>Araneidae</taxon>
        <taxon>Caerostris</taxon>
    </lineage>
</organism>
<dbReference type="Proteomes" id="UP001054945">
    <property type="component" value="Unassembled WGS sequence"/>
</dbReference>
<accession>A0AAV4Y532</accession>
<gene>
    <name evidence="1" type="ORF">CEXT_794421</name>
</gene>
<comment type="caution">
    <text evidence="1">The sequence shown here is derived from an EMBL/GenBank/DDBJ whole genome shotgun (WGS) entry which is preliminary data.</text>
</comment>
<evidence type="ECO:0000313" key="1">
    <source>
        <dbReference type="EMBL" id="GIZ01071.1"/>
    </source>
</evidence>